<dbReference type="PROSITE" id="PS50235">
    <property type="entry name" value="USP_3"/>
    <property type="match status" value="1"/>
</dbReference>
<dbReference type="Proteomes" id="UP000823388">
    <property type="component" value="Chromosome 8K"/>
</dbReference>
<organism evidence="5 6">
    <name type="scientific">Panicum virgatum</name>
    <name type="common">Blackwell switchgrass</name>
    <dbReference type="NCBI Taxonomy" id="38727"/>
    <lineage>
        <taxon>Eukaryota</taxon>
        <taxon>Viridiplantae</taxon>
        <taxon>Streptophyta</taxon>
        <taxon>Embryophyta</taxon>
        <taxon>Tracheophyta</taxon>
        <taxon>Spermatophyta</taxon>
        <taxon>Magnoliopsida</taxon>
        <taxon>Liliopsida</taxon>
        <taxon>Poales</taxon>
        <taxon>Poaceae</taxon>
        <taxon>PACMAD clade</taxon>
        <taxon>Panicoideae</taxon>
        <taxon>Panicodae</taxon>
        <taxon>Paniceae</taxon>
        <taxon>Panicinae</taxon>
        <taxon>Panicum</taxon>
        <taxon>Panicum sect. Hiantes</taxon>
    </lineage>
</organism>
<dbReference type="AlphaFoldDB" id="A0A8T0PKJ3"/>
<dbReference type="GO" id="GO:0004843">
    <property type="term" value="F:cysteine-type deubiquitinase activity"/>
    <property type="evidence" value="ECO:0007669"/>
    <property type="project" value="InterPro"/>
</dbReference>
<dbReference type="InterPro" id="IPR038765">
    <property type="entry name" value="Papain-like_cys_pep_sf"/>
</dbReference>
<evidence type="ECO:0000313" key="6">
    <source>
        <dbReference type="Proteomes" id="UP000823388"/>
    </source>
</evidence>
<evidence type="ECO:0000259" key="3">
    <source>
        <dbReference type="PROSITE" id="PS50144"/>
    </source>
</evidence>
<dbReference type="PANTHER" id="PTHR46236:SF35">
    <property type="entry name" value="MATH DOMAIN-CONTAINING PROTEIN"/>
    <property type="match status" value="1"/>
</dbReference>
<keyword evidence="2" id="KW-0175">Coiled coil</keyword>
<reference evidence="5" key="1">
    <citation type="submission" date="2020-05" db="EMBL/GenBank/DDBJ databases">
        <title>WGS assembly of Panicum virgatum.</title>
        <authorList>
            <person name="Lovell J.T."/>
            <person name="Jenkins J."/>
            <person name="Shu S."/>
            <person name="Juenger T.E."/>
            <person name="Schmutz J."/>
        </authorList>
    </citation>
    <scope>NUCLEOTIDE SEQUENCE</scope>
    <source>
        <strain evidence="5">AP13</strain>
    </source>
</reference>
<feature type="domain" description="MATH" evidence="3">
    <location>
        <begin position="41"/>
        <end position="166"/>
    </location>
</feature>
<evidence type="ECO:0000313" key="5">
    <source>
        <dbReference type="EMBL" id="KAG2562751.1"/>
    </source>
</evidence>
<dbReference type="SMART" id="SM00061">
    <property type="entry name" value="MATH"/>
    <property type="match status" value="1"/>
</dbReference>
<dbReference type="EMBL" id="CM029051">
    <property type="protein sequence ID" value="KAG2562751.1"/>
    <property type="molecule type" value="Genomic_DNA"/>
</dbReference>
<evidence type="ECO:0000256" key="2">
    <source>
        <dbReference type="ARBA" id="ARBA00023054"/>
    </source>
</evidence>
<sequence length="283" mass="32683">MPVPHQEVAAADADAAQPMEVVAQTEVASTAESQPVEDLLTLRFTWTIENFIQFNVKKQYSEVFVVGGFKWRMLIFPKGNNVDYFSMYLDVADSTNLPYGWSRYAQFSLAVVNQIQPNYTLRKDAQHQFNARESDWGFTSFMPLSELYDPSRGYLVNYTVVVEAEVSFRRMVDYWAHDSKKETGYVGLKNQGATCYMNSLLQTLYHIPYFRKAVYHMPTTENDMPSGSIPLALQSLFYKLQYSDSTVATKELTKSFGWDTYDSFMQHDVQELNRVLCEKLRIK</sequence>
<keyword evidence="6" id="KW-1185">Reference proteome</keyword>
<dbReference type="Gene3D" id="2.60.210.10">
    <property type="entry name" value="Apoptosis, Tumor Necrosis Factor Receptor Associated Protein 2, Chain A"/>
    <property type="match status" value="1"/>
</dbReference>
<evidence type="ECO:0000256" key="1">
    <source>
        <dbReference type="ARBA" id="ARBA00009085"/>
    </source>
</evidence>
<dbReference type="SUPFAM" id="SSF49599">
    <property type="entry name" value="TRAF domain-like"/>
    <property type="match status" value="1"/>
</dbReference>
<evidence type="ECO:0008006" key="7">
    <source>
        <dbReference type="Google" id="ProtNLM"/>
    </source>
</evidence>
<evidence type="ECO:0000259" key="4">
    <source>
        <dbReference type="PROSITE" id="PS50235"/>
    </source>
</evidence>
<dbReference type="InterPro" id="IPR050804">
    <property type="entry name" value="MCC"/>
</dbReference>
<dbReference type="Pfam" id="PF22486">
    <property type="entry name" value="MATH_2"/>
    <property type="match status" value="1"/>
</dbReference>
<dbReference type="Pfam" id="PF00443">
    <property type="entry name" value="UCH"/>
    <property type="match status" value="1"/>
</dbReference>
<dbReference type="PROSITE" id="PS00972">
    <property type="entry name" value="USP_1"/>
    <property type="match status" value="1"/>
</dbReference>
<protein>
    <recommendedName>
        <fullName evidence="7">Ubiquitin carboxyl-terminal hydrolase 12</fullName>
    </recommendedName>
</protein>
<dbReference type="GO" id="GO:0016579">
    <property type="term" value="P:protein deubiquitination"/>
    <property type="evidence" value="ECO:0007669"/>
    <property type="project" value="InterPro"/>
</dbReference>
<dbReference type="InterPro" id="IPR028889">
    <property type="entry name" value="USP"/>
</dbReference>
<proteinExistence type="inferred from homology"/>
<dbReference type="FunFam" id="2.60.210.10:FF:000005">
    <property type="entry name" value="Ubiquitin carboxyl-terminal hydrolase 13"/>
    <property type="match status" value="1"/>
</dbReference>
<comment type="similarity">
    <text evidence="1">Belongs to the peptidase C19 family.</text>
</comment>
<dbReference type="SUPFAM" id="SSF54001">
    <property type="entry name" value="Cysteine proteinases"/>
    <property type="match status" value="1"/>
</dbReference>
<dbReference type="Gene3D" id="3.90.70.10">
    <property type="entry name" value="Cysteine proteinases"/>
    <property type="match status" value="1"/>
</dbReference>
<dbReference type="InterPro" id="IPR001394">
    <property type="entry name" value="Peptidase_C19_UCH"/>
</dbReference>
<dbReference type="InterPro" id="IPR018200">
    <property type="entry name" value="USP_CS"/>
</dbReference>
<dbReference type="InterPro" id="IPR008974">
    <property type="entry name" value="TRAF-like"/>
</dbReference>
<feature type="domain" description="USP" evidence="4">
    <location>
        <begin position="186"/>
        <end position="283"/>
    </location>
</feature>
<dbReference type="CDD" id="cd00121">
    <property type="entry name" value="MATH"/>
    <property type="match status" value="1"/>
</dbReference>
<gene>
    <name evidence="5" type="ORF">PVAP13_8KG289701</name>
</gene>
<accession>A0A8T0PKJ3</accession>
<name>A0A8T0PKJ3_PANVG</name>
<comment type="caution">
    <text evidence="5">The sequence shown here is derived from an EMBL/GenBank/DDBJ whole genome shotgun (WGS) entry which is preliminary data.</text>
</comment>
<dbReference type="InterPro" id="IPR002083">
    <property type="entry name" value="MATH/TRAF_dom"/>
</dbReference>
<dbReference type="PROSITE" id="PS50144">
    <property type="entry name" value="MATH"/>
    <property type="match status" value="1"/>
</dbReference>
<dbReference type="PANTHER" id="PTHR46236">
    <property type="entry name" value="TRAF-LIKE SUPERFAMILY PROTEIN"/>
    <property type="match status" value="1"/>
</dbReference>